<gene>
    <name evidence="2" type="ORF">STAS_34707</name>
</gene>
<feature type="region of interest" description="Disordered" evidence="1">
    <location>
        <begin position="24"/>
        <end position="48"/>
    </location>
</feature>
<dbReference type="EMBL" id="BKCP01012848">
    <property type="protein sequence ID" value="GER56943.1"/>
    <property type="molecule type" value="Genomic_DNA"/>
</dbReference>
<organism evidence="2 3">
    <name type="scientific">Striga asiatica</name>
    <name type="common">Asiatic witchweed</name>
    <name type="synonym">Buchnera asiatica</name>
    <dbReference type="NCBI Taxonomy" id="4170"/>
    <lineage>
        <taxon>Eukaryota</taxon>
        <taxon>Viridiplantae</taxon>
        <taxon>Streptophyta</taxon>
        <taxon>Embryophyta</taxon>
        <taxon>Tracheophyta</taxon>
        <taxon>Spermatophyta</taxon>
        <taxon>Magnoliopsida</taxon>
        <taxon>eudicotyledons</taxon>
        <taxon>Gunneridae</taxon>
        <taxon>Pentapetalae</taxon>
        <taxon>asterids</taxon>
        <taxon>lamiids</taxon>
        <taxon>Lamiales</taxon>
        <taxon>Orobanchaceae</taxon>
        <taxon>Buchnereae</taxon>
        <taxon>Striga</taxon>
    </lineage>
</organism>
<keyword evidence="3" id="KW-1185">Reference proteome</keyword>
<dbReference type="Proteomes" id="UP000325081">
    <property type="component" value="Unassembled WGS sequence"/>
</dbReference>
<dbReference type="OrthoDB" id="1692427at2759"/>
<reference evidence="3" key="1">
    <citation type="journal article" date="2019" name="Curr. Biol.">
        <title>Genome Sequence of Striga asiatica Provides Insight into the Evolution of Plant Parasitism.</title>
        <authorList>
            <person name="Yoshida S."/>
            <person name="Kim S."/>
            <person name="Wafula E.K."/>
            <person name="Tanskanen J."/>
            <person name="Kim Y.M."/>
            <person name="Honaas L."/>
            <person name="Yang Z."/>
            <person name="Spallek T."/>
            <person name="Conn C.E."/>
            <person name="Ichihashi Y."/>
            <person name="Cheong K."/>
            <person name="Cui S."/>
            <person name="Der J.P."/>
            <person name="Gundlach H."/>
            <person name="Jiao Y."/>
            <person name="Hori C."/>
            <person name="Ishida J.K."/>
            <person name="Kasahara H."/>
            <person name="Kiba T."/>
            <person name="Kim M.S."/>
            <person name="Koo N."/>
            <person name="Laohavisit A."/>
            <person name="Lee Y.H."/>
            <person name="Lumba S."/>
            <person name="McCourt P."/>
            <person name="Mortimer J.C."/>
            <person name="Mutuku J.M."/>
            <person name="Nomura T."/>
            <person name="Sasaki-Sekimoto Y."/>
            <person name="Seto Y."/>
            <person name="Wang Y."/>
            <person name="Wakatake T."/>
            <person name="Sakakibara H."/>
            <person name="Demura T."/>
            <person name="Yamaguchi S."/>
            <person name="Yoneyama K."/>
            <person name="Manabe R.I."/>
            <person name="Nelson D.C."/>
            <person name="Schulman A.H."/>
            <person name="Timko M.P."/>
            <person name="dePamphilis C.W."/>
            <person name="Choi D."/>
            <person name="Shirasu K."/>
        </authorList>
    </citation>
    <scope>NUCLEOTIDE SEQUENCE [LARGE SCALE GENOMIC DNA]</scope>
    <source>
        <strain evidence="3">cv. UVA1</strain>
    </source>
</reference>
<name>A0A5A7RI80_STRAF</name>
<proteinExistence type="predicted"/>
<dbReference type="AlphaFoldDB" id="A0A5A7RI80"/>
<sequence length="148" mass="16733">MQHRPSAPSPSAIWLWPLLASPRPRARPRAASRKYDSGYQKRRKKQRVDELIESQRGAMERFIRKEPPVNQTLDQGTIQNTNVPNDGETETRVENIPPTLEENIKEVPNNGDNMDGTSIDWFFGSIDLGGSVFFTFCGGHMFLGECLS</sequence>
<accession>A0A5A7RI80</accession>
<evidence type="ECO:0000313" key="3">
    <source>
        <dbReference type="Proteomes" id="UP000325081"/>
    </source>
</evidence>
<protein>
    <submittedName>
        <fullName evidence="2">Modifier of rudimentary protein</fullName>
    </submittedName>
</protein>
<feature type="compositionally biased region" description="Polar residues" evidence="1">
    <location>
        <begin position="72"/>
        <end position="84"/>
    </location>
</feature>
<feature type="region of interest" description="Disordered" evidence="1">
    <location>
        <begin position="72"/>
        <end position="92"/>
    </location>
</feature>
<evidence type="ECO:0000256" key="1">
    <source>
        <dbReference type="SAM" id="MobiDB-lite"/>
    </source>
</evidence>
<comment type="caution">
    <text evidence="2">The sequence shown here is derived from an EMBL/GenBank/DDBJ whole genome shotgun (WGS) entry which is preliminary data.</text>
</comment>
<evidence type="ECO:0000313" key="2">
    <source>
        <dbReference type="EMBL" id="GER56943.1"/>
    </source>
</evidence>